<feature type="signal peptide" evidence="1">
    <location>
        <begin position="1"/>
        <end position="19"/>
    </location>
</feature>
<evidence type="ECO:0008006" key="4">
    <source>
        <dbReference type="Google" id="ProtNLM"/>
    </source>
</evidence>
<dbReference type="Gene3D" id="1.20.120.450">
    <property type="entry name" value="dinb family like domain"/>
    <property type="match status" value="1"/>
</dbReference>
<keyword evidence="1" id="KW-0732">Signal</keyword>
<dbReference type="Proteomes" id="UP001597508">
    <property type="component" value="Unassembled WGS sequence"/>
</dbReference>
<reference evidence="3" key="1">
    <citation type="journal article" date="2019" name="Int. J. Syst. Evol. Microbiol.">
        <title>The Global Catalogue of Microorganisms (GCM) 10K type strain sequencing project: providing services to taxonomists for standard genome sequencing and annotation.</title>
        <authorList>
            <consortium name="The Broad Institute Genomics Platform"/>
            <consortium name="The Broad Institute Genome Sequencing Center for Infectious Disease"/>
            <person name="Wu L."/>
            <person name="Ma J."/>
        </authorList>
    </citation>
    <scope>NUCLEOTIDE SEQUENCE [LARGE SCALE GENOMIC DNA]</scope>
    <source>
        <strain evidence="3">KCTC 52127</strain>
    </source>
</reference>
<dbReference type="SUPFAM" id="SSF109854">
    <property type="entry name" value="DinB/YfiT-like putative metalloenzymes"/>
    <property type="match status" value="1"/>
</dbReference>
<evidence type="ECO:0000313" key="3">
    <source>
        <dbReference type="Proteomes" id="UP001597508"/>
    </source>
</evidence>
<dbReference type="InterPro" id="IPR034660">
    <property type="entry name" value="DinB/YfiT-like"/>
</dbReference>
<gene>
    <name evidence="2" type="ORF">ACFSRZ_01240</name>
</gene>
<organism evidence="2 3">
    <name type="scientific">Pseudotenacibaculum haliotis</name>
    <dbReference type="NCBI Taxonomy" id="1862138"/>
    <lineage>
        <taxon>Bacteria</taxon>
        <taxon>Pseudomonadati</taxon>
        <taxon>Bacteroidota</taxon>
        <taxon>Flavobacteriia</taxon>
        <taxon>Flavobacteriales</taxon>
        <taxon>Flavobacteriaceae</taxon>
        <taxon>Pseudotenacibaculum</taxon>
    </lineage>
</organism>
<evidence type="ECO:0000256" key="1">
    <source>
        <dbReference type="SAM" id="SignalP"/>
    </source>
</evidence>
<keyword evidence="3" id="KW-1185">Reference proteome</keyword>
<protein>
    <recommendedName>
        <fullName evidence="4">DinB family protein</fullName>
    </recommendedName>
</protein>
<feature type="chain" id="PRO_5046480204" description="DinB family protein" evidence="1">
    <location>
        <begin position="20"/>
        <end position="193"/>
    </location>
</feature>
<sequence length="193" mass="22082">MKTLYTLIFTILISSTIMAQDSKLPYYEIPEAPKEYTAGTVASRMVDGLGFRFYWATEGLRPEDLNFKPNDQARTAQETLRHIYDLTTVILNSAFKKPNTGQKVPDMTFAEMRKQTLLNLEKASKIFRKAKDMSEFTIVFQRGENKTEFPFWNQINGPISDALWHTGQIVSFRRSSGNPFPKGVSVLTGKKRQ</sequence>
<proteinExistence type="predicted"/>
<evidence type="ECO:0000313" key="2">
    <source>
        <dbReference type="EMBL" id="MFD2565973.1"/>
    </source>
</evidence>
<comment type="caution">
    <text evidence="2">The sequence shown here is derived from an EMBL/GenBank/DDBJ whole genome shotgun (WGS) entry which is preliminary data.</text>
</comment>
<accession>A0ABW5LMA5</accession>
<dbReference type="RefSeq" id="WP_379664697.1">
    <property type="nucleotide sequence ID" value="NZ_JBHULH010000001.1"/>
</dbReference>
<name>A0ABW5LMA5_9FLAO</name>
<dbReference type="EMBL" id="JBHULH010000001">
    <property type="protein sequence ID" value="MFD2565973.1"/>
    <property type="molecule type" value="Genomic_DNA"/>
</dbReference>